<dbReference type="GO" id="GO:0045271">
    <property type="term" value="C:respiratory chain complex I"/>
    <property type="evidence" value="ECO:0007669"/>
    <property type="project" value="InterPro"/>
</dbReference>
<keyword evidence="2" id="KW-0813">Transport</keyword>
<dbReference type="PANTHER" id="PTHR12910:SF2">
    <property type="entry name" value="NADH DEHYDROGENASE [UBIQUINONE] 1 ALPHA SUBCOMPLEX SUBUNIT 12"/>
    <property type="match status" value="1"/>
</dbReference>
<proteinExistence type="inferred from homology"/>
<sequence>MVVGIWRLVRHNGGVWRSLMALFVRDDLRIGTLVGQDDYGNKYYEDNKYFLGRNRWVNYADSVFLDYDGSQVPAEWFGWLHYRTDLPPHKDPSRPKYPWMARHTENVSGTPQQYVPFSTTSPKIHAWRPPKPRDSCCFRPSPTPPTDPRDCPPPRQKREQCEKPVRAFH</sequence>
<gene>
    <name evidence="4" type="ORF">g.7767</name>
</gene>
<keyword evidence="2" id="KW-0496">Mitochondrion</keyword>
<dbReference type="GO" id="GO:0005743">
    <property type="term" value="C:mitochondrial inner membrane"/>
    <property type="evidence" value="ECO:0007669"/>
    <property type="project" value="UniProtKB-SubCell"/>
</dbReference>
<feature type="region of interest" description="Disordered" evidence="3">
    <location>
        <begin position="120"/>
        <end position="169"/>
    </location>
</feature>
<dbReference type="EMBL" id="GEBQ01009833">
    <property type="protein sequence ID" value="JAT30144.1"/>
    <property type="molecule type" value="Transcribed_RNA"/>
</dbReference>
<comment type="subcellular location">
    <subcellularLocation>
        <location evidence="2">Mitochondrion inner membrane</location>
        <topology evidence="2">Peripheral membrane protein</topology>
        <orientation evidence="2">Matrix side</orientation>
    </subcellularLocation>
</comment>
<comment type="function">
    <text evidence="2">Accessory subunit of the mitochondrial membrane respiratory chain NADH dehydrogenase (Complex I), that is believed not to be involved in catalysis. Complex I functions in the transfer of electrons from NADH to the respiratory chain. The immediate electron acceptor for the enzyme is believed to be ubiquinone.</text>
</comment>
<evidence type="ECO:0000256" key="1">
    <source>
        <dbReference type="ARBA" id="ARBA00007355"/>
    </source>
</evidence>
<reference evidence="4" key="1">
    <citation type="submission" date="2015-11" db="EMBL/GenBank/DDBJ databases">
        <title>De novo transcriptome assembly of four potential Pierce s Disease insect vectors from Arizona vineyards.</title>
        <authorList>
            <person name="Tassone E.E."/>
        </authorList>
    </citation>
    <scope>NUCLEOTIDE SEQUENCE</scope>
</reference>
<name>A0A1B6M2N7_9HEMI</name>
<dbReference type="Pfam" id="PF05071">
    <property type="entry name" value="NDUFA12"/>
    <property type="match status" value="1"/>
</dbReference>
<feature type="compositionally biased region" description="Basic and acidic residues" evidence="3">
    <location>
        <begin position="147"/>
        <end position="169"/>
    </location>
</feature>
<dbReference type="AlphaFoldDB" id="A0A1B6M2N7"/>
<comment type="subunit">
    <text evidence="2">Complex I is composed of 45 different subunits.</text>
</comment>
<protein>
    <recommendedName>
        <fullName evidence="2">NADH dehydrogenase [ubiquinone] 1 alpha subcomplex subunit 12</fullName>
    </recommendedName>
</protein>
<keyword evidence="2" id="KW-0679">Respiratory chain</keyword>
<dbReference type="PANTHER" id="PTHR12910">
    <property type="entry name" value="NADH-UBIQUINONE OXIDOREDUCTASE SUBUNIT B17.2"/>
    <property type="match status" value="1"/>
</dbReference>
<dbReference type="GO" id="GO:0006979">
    <property type="term" value="P:response to oxidative stress"/>
    <property type="evidence" value="ECO:0007669"/>
    <property type="project" value="TreeGrafter"/>
</dbReference>
<keyword evidence="2" id="KW-0249">Electron transport</keyword>
<evidence type="ECO:0000256" key="3">
    <source>
        <dbReference type="SAM" id="MobiDB-lite"/>
    </source>
</evidence>
<dbReference type="InterPro" id="IPR007763">
    <property type="entry name" value="NDUFA12"/>
</dbReference>
<keyword evidence="2" id="KW-0999">Mitochondrion inner membrane</keyword>
<accession>A0A1B6M2N7</accession>
<comment type="similarity">
    <text evidence="1 2">Belongs to the complex I NDUFA12 subunit family.</text>
</comment>
<organism evidence="4">
    <name type="scientific">Graphocephala atropunctata</name>
    <dbReference type="NCBI Taxonomy" id="36148"/>
    <lineage>
        <taxon>Eukaryota</taxon>
        <taxon>Metazoa</taxon>
        <taxon>Ecdysozoa</taxon>
        <taxon>Arthropoda</taxon>
        <taxon>Hexapoda</taxon>
        <taxon>Insecta</taxon>
        <taxon>Pterygota</taxon>
        <taxon>Neoptera</taxon>
        <taxon>Paraneoptera</taxon>
        <taxon>Hemiptera</taxon>
        <taxon>Auchenorrhyncha</taxon>
        <taxon>Membracoidea</taxon>
        <taxon>Cicadellidae</taxon>
        <taxon>Cicadellinae</taxon>
        <taxon>Cicadellini</taxon>
        <taxon>Graphocephala</taxon>
    </lineage>
</organism>
<keyword evidence="2" id="KW-0472">Membrane</keyword>
<evidence type="ECO:0000313" key="4">
    <source>
        <dbReference type="EMBL" id="JAT30144.1"/>
    </source>
</evidence>
<evidence type="ECO:0000256" key="2">
    <source>
        <dbReference type="RuleBase" id="RU363103"/>
    </source>
</evidence>